<keyword evidence="2" id="KW-1185">Reference proteome</keyword>
<sequence>MTDRQITESTIGLAGRLSHLPYRLGKAEDCRWQSTRNFAQQTPVFTELGPHKTWIETSSTTGIPSPGPSATTAWNSSRRQQRWLLKTHPEAHLGNEFIHDELVTSHSSSPVHGEPWGSSLFSIGELTDTSKPRKVSGAPLIVIAAGDAHDTLRLVKPSVSERQWDNDNRASVLLVDVKDQDESVFIEEESTGPIRRVKSVVDLKRYDPTRWLVVQRDSGTRVFRPEYQSTPTISRHNCRGSPSRIVANPIFFISKNRTGGSAHSDTSFNTGERSKPPQLGLIDERGFWSVWDITHTKIRSKKPTASLNKCGHIEKGVLDFLPSKSPGEASWHRLLWVGGTGDPLEESQAFDYDDDADIPELQGSFPQLVRSSMLLLCNTKLVRLLDLTSNSFLPDIPFVKEGGRDYILDVHENSQDTQYVFILTTAKLFVARIYSIPGQDWGQSLKQWTVVLSISHLRNGSDQNLKLTVAPGPTSPGLSTSLVYIYSHGSTRIDLFHITMQKRDPSKVMYHSEAVVLDALQKTPSSTAIQSICIHPVPVATKRSGILSEPTRELAKQQIRFYQLAILRTDMSLTSTLYVSASGSPIDQVSRPDHSVSRIARPTRGRNAILKDISSRFVVRDDAAIWSNEGGHNQDITRRAGILPHPHVTQRSMRLFYEHLCEVLGDQAKEHEGPSAEDDPVTIDDVHIAVKQALENHSMSATTLFQMLENLTLPGDVSLAVAEWASELNEIGRDDLPVSLLRLDRPGTQVTASASSLQELYSTFSNMIETVGYNEPHGWIREIRLMASRQVACDVYLSLLGTVHRQLDLNESQKTLTHDLENMVIDSQGESVAEGSSRAGSEALTTNSQMEQPHEEDSAMALLRSYTGTGKFVPTKRTTLLDKWELGANPDNYVFDLDRNKEETPGMQKRAKQLAKESRKRRRAETLFNSSQRDGEPTLPATQPVPDTRFFSSQISQPIIRSSQSQPFKSDPPFAMSQPIRGMFGRRDERPKKKVKKKRVEGFR</sequence>
<comment type="caution">
    <text evidence="1">The sequence shown here is derived from an EMBL/GenBank/DDBJ whole genome shotgun (WGS) entry which is preliminary data.</text>
</comment>
<protein>
    <submittedName>
        <fullName evidence="1">Uncharacterized protein</fullName>
    </submittedName>
</protein>
<organism evidence="1 2">
    <name type="scientific">Hypoxylon rubiginosum</name>
    <dbReference type="NCBI Taxonomy" id="110542"/>
    <lineage>
        <taxon>Eukaryota</taxon>
        <taxon>Fungi</taxon>
        <taxon>Dikarya</taxon>
        <taxon>Ascomycota</taxon>
        <taxon>Pezizomycotina</taxon>
        <taxon>Sordariomycetes</taxon>
        <taxon>Xylariomycetidae</taxon>
        <taxon>Xylariales</taxon>
        <taxon>Hypoxylaceae</taxon>
        <taxon>Hypoxylon</taxon>
    </lineage>
</organism>
<dbReference type="EMBL" id="MU394434">
    <property type="protein sequence ID" value="KAI6080575.1"/>
    <property type="molecule type" value="Genomic_DNA"/>
</dbReference>
<reference evidence="1 2" key="1">
    <citation type="journal article" date="2022" name="New Phytol.">
        <title>Ecological generalism drives hyperdiversity of secondary metabolite gene clusters in xylarialean endophytes.</title>
        <authorList>
            <person name="Franco M.E.E."/>
            <person name="Wisecaver J.H."/>
            <person name="Arnold A.E."/>
            <person name="Ju Y.M."/>
            <person name="Slot J.C."/>
            <person name="Ahrendt S."/>
            <person name="Moore L.P."/>
            <person name="Eastman K.E."/>
            <person name="Scott K."/>
            <person name="Konkel Z."/>
            <person name="Mondo S.J."/>
            <person name="Kuo A."/>
            <person name="Hayes R.D."/>
            <person name="Haridas S."/>
            <person name="Andreopoulos B."/>
            <person name="Riley R."/>
            <person name="LaButti K."/>
            <person name="Pangilinan J."/>
            <person name="Lipzen A."/>
            <person name="Amirebrahimi M."/>
            <person name="Yan J."/>
            <person name="Adam C."/>
            <person name="Keymanesh K."/>
            <person name="Ng V."/>
            <person name="Louie K."/>
            <person name="Northen T."/>
            <person name="Drula E."/>
            <person name="Henrissat B."/>
            <person name="Hsieh H.M."/>
            <person name="Youens-Clark K."/>
            <person name="Lutzoni F."/>
            <person name="Miadlikowska J."/>
            <person name="Eastwood D.C."/>
            <person name="Hamelin R.C."/>
            <person name="Grigoriev I.V."/>
            <person name="U'Ren J.M."/>
        </authorList>
    </citation>
    <scope>NUCLEOTIDE SEQUENCE [LARGE SCALE GENOMIC DNA]</scope>
    <source>
        <strain evidence="1 2">ER1909</strain>
    </source>
</reference>
<name>A0ACC0CJM7_9PEZI</name>
<accession>A0ACC0CJM7</accession>
<dbReference type="Proteomes" id="UP001497680">
    <property type="component" value="Unassembled WGS sequence"/>
</dbReference>
<evidence type="ECO:0000313" key="1">
    <source>
        <dbReference type="EMBL" id="KAI6080575.1"/>
    </source>
</evidence>
<gene>
    <name evidence="1" type="ORF">F4821DRAFT_54333</name>
</gene>
<evidence type="ECO:0000313" key="2">
    <source>
        <dbReference type="Proteomes" id="UP001497680"/>
    </source>
</evidence>
<proteinExistence type="predicted"/>